<name>A0A2C9JEK3_BIOGL</name>
<dbReference type="GO" id="GO:0006493">
    <property type="term" value="P:protein O-linked glycosylation"/>
    <property type="evidence" value="ECO:0007669"/>
    <property type="project" value="TreeGrafter"/>
</dbReference>
<evidence type="ECO:0000256" key="1">
    <source>
        <dbReference type="ARBA" id="ARBA00004323"/>
    </source>
</evidence>
<evidence type="ECO:0000256" key="2">
    <source>
        <dbReference type="ARBA" id="ARBA00008661"/>
    </source>
</evidence>
<evidence type="ECO:0000256" key="8">
    <source>
        <dbReference type="ARBA" id="ARBA00023034"/>
    </source>
</evidence>
<evidence type="ECO:0000256" key="4">
    <source>
        <dbReference type="ARBA" id="ARBA00022679"/>
    </source>
</evidence>
<evidence type="ECO:0000256" key="10">
    <source>
        <dbReference type="ARBA" id="ARBA00023180"/>
    </source>
</evidence>
<keyword evidence="9 11" id="KW-0472">Membrane</keyword>
<sequence length="375" mass="42609">MSQVLKKRKTILLLGLAIACVLMNIYVYTFKSKTKVGNIIGNIFDFKQTILPDYKYNGTITSPTIINIIIGLNVTLREPCTTLSTSELGNASRVEAKGNTNQYNFVYKIVPKVDCSYSELVICVDGSRNNNYTRQAIRKTWGSYANVSSNKAALIFFLGSEHPSTNGSQSIQHYIDKEAELYGDILQEDYIDDYKNLTFKTLSILKWVTSRCPGSEFVLKADDDMYVNVPLLVQNLKNISQTKGNDYPFVFGFVINNIIPHRNPSSKWYTSEIEYKENTYPRFTSGTAYAMTTSAAKRLYKASFQVPFFWLEDVYITGLCAIKANVEVIHSNLFSNEKRYPSGCTFQSTISGHWYTDTEMERIYTELLSPTSRCL</sequence>
<keyword evidence="6 11" id="KW-0735">Signal-anchor</keyword>
<keyword evidence="5 11" id="KW-0812">Transmembrane</keyword>
<evidence type="ECO:0000256" key="9">
    <source>
        <dbReference type="ARBA" id="ARBA00023136"/>
    </source>
</evidence>
<dbReference type="AlphaFoldDB" id="A0A2C9JEK3"/>
<keyword evidence="8 11" id="KW-0333">Golgi apparatus</keyword>
<dbReference type="FunFam" id="3.90.550.50:FF:000001">
    <property type="entry name" value="Hexosyltransferase"/>
    <property type="match status" value="1"/>
</dbReference>
<protein>
    <recommendedName>
        <fullName evidence="11">Hexosyltransferase</fullName>
        <ecNumber evidence="11">2.4.1.-</ecNumber>
    </recommendedName>
</protein>
<keyword evidence="4" id="KW-0808">Transferase</keyword>
<reference evidence="12" key="1">
    <citation type="submission" date="2020-05" db="UniProtKB">
        <authorList>
            <consortium name="EnsemblMetazoa"/>
        </authorList>
    </citation>
    <scope>IDENTIFICATION</scope>
    <source>
        <strain evidence="12">BB02</strain>
    </source>
</reference>
<dbReference type="RefSeq" id="XP_013066882.2">
    <property type="nucleotide sequence ID" value="XM_013211428.2"/>
</dbReference>
<organism evidence="12 13">
    <name type="scientific">Biomphalaria glabrata</name>
    <name type="common">Bloodfluke planorb</name>
    <name type="synonym">Freshwater snail</name>
    <dbReference type="NCBI Taxonomy" id="6526"/>
    <lineage>
        <taxon>Eukaryota</taxon>
        <taxon>Metazoa</taxon>
        <taxon>Spiralia</taxon>
        <taxon>Lophotrochozoa</taxon>
        <taxon>Mollusca</taxon>
        <taxon>Gastropoda</taxon>
        <taxon>Heterobranchia</taxon>
        <taxon>Euthyneura</taxon>
        <taxon>Panpulmonata</taxon>
        <taxon>Hygrophila</taxon>
        <taxon>Lymnaeoidea</taxon>
        <taxon>Planorbidae</taxon>
        <taxon>Biomphalaria</taxon>
    </lineage>
</organism>
<dbReference type="GO" id="GO:0016758">
    <property type="term" value="F:hexosyltransferase activity"/>
    <property type="evidence" value="ECO:0007669"/>
    <property type="project" value="InterPro"/>
</dbReference>
<dbReference type="KEGG" id="bgt:106055241"/>
<comment type="similarity">
    <text evidence="2 11">Belongs to the glycosyltransferase 31 family.</text>
</comment>
<comment type="subcellular location">
    <subcellularLocation>
        <location evidence="1 11">Golgi apparatus membrane</location>
        <topology evidence="1 11">Single-pass type II membrane protein</topology>
    </subcellularLocation>
</comment>
<evidence type="ECO:0000256" key="7">
    <source>
        <dbReference type="ARBA" id="ARBA00022989"/>
    </source>
</evidence>
<keyword evidence="7 11" id="KW-1133">Transmembrane helix</keyword>
<dbReference type="PANTHER" id="PTHR11214:SF314">
    <property type="entry name" value="HEXOSYLTRANSFERASE"/>
    <property type="match status" value="1"/>
</dbReference>
<accession>A0A2C9JEK3</accession>
<gene>
    <name evidence="12" type="primary">106055241</name>
</gene>
<dbReference type="OrthoDB" id="5512589at2759"/>
<evidence type="ECO:0000313" key="13">
    <source>
        <dbReference type="Proteomes" id="UP000076420"/>
    </source>
</evidence>
<dbReference type="Proteomes" id="UP000076420">
    <property type="component" value="Unassembled WGS sequence"/>
</dbReference>
<feature type="transmembrane region" description="Helical" evidence="11">
    <location>
        <begin position="12"/>
        <end position="30"/>
    </location>
</feature>
<evidence type="ECO:0000256" key="11">
    <source>
        <dbReference type="RuleBase" id="RU363063"/>
    </source>
</evidence>
<dbReference type="GO" id="GO:0000139">
    <property type="term" value="C:Golgi membrane"/>
    <property type="evidence" value="ECO:0007669"/>
    <property type="project" value="UniProtKB-SubCell"/>
</dbReference>
<evidence type="ECO:0000256" key="6">
    <source>
        <dbReference type="ARBA" id="ARBA00022968"/>
    </source>
</evidence>
<keyword evidence="3 11" id="KW-0328">Glycosyltransferase</keyword>
<dbReference type="Pfam" id="PF01762">
    <property type="entry name" value="Galactosyl_T"/>
    <property type="match status" value="1"/>
</dbReference>
<evidence type="ECO:0000256" key="5">
    <source>
        <dbReference type="ARBA" id="ARBA00022692"/>
    </source>
</evidence>
<evidence type="ECO:0000256" key="3">
    <source>
        <dbReference type="ARBA" id="ARBA00022676"/>
    </source>
</evidence>
<dbReference type="PROSITE" id="PS51257">
    <property type="entry name" value="PROKAR_LIPOPROTEIN"/>
    <property type="match status" value="1"/>
</dbReference>
<dbReference type="EC" id="2.4.1.-" evidence="11"/>
<dbReference type="InterPro" id="IPR002659">
    <property type="entry name" value="Glyco_trans_31"/>
</dbReference>
<keyword evidence="10" id="KW-0325">Glycoprotein</keyword>
<evidence type="ECO:0000313" key="12">
    <source>
        <dbReference type="EnsemblMetazoa" id="BGLB001472-PB"/>
    </source>
</evidence>
<dbReference type="VEuPathDB" id="VectorBase:BGLAX_046474"/>
<dbReference type="VEuPathDB" id="VectorBase:BGLB001472"/>
<dbReference type="EnsemblMetazoa" id="BGLB001472-RB">
    <property type="protein sequence ID" value="BGLB001472-PB"/>
    <property type="gene ID" value="BGLB001472"/>
</dbReference>
<dbReference type="PANTHER" id="PTHR11214">
    <property type="entry name" value="BETA-1,3-N-ACETYLGLUCOSAMINYLTRANSFERASE"/>
    <property type="match status" value="1"/>
</dbReference>
<proteinExistence type="inferred from homology"/>
<dbReference type="Gene3D" id="3.90.550.50">
    <property type="match status" value="1"/>
</dbReference>
<dbReference type="STRING" id="6526.A0A2C9JEK3"/>